<organism evidence="3 4">
    <name type="scientific">Candidatus Cellulosilyticum pullistercoris</name>
    <dbReference type="NCBI Taxonomy" id="2838521"/>
    <lineage>
        <taxon>Bacteria</taxon>
        <taxon>Bacillati</taxon>
        <taxon>Bacillota</taxon>
        <taxon>Clostridia</taxon>
        <taxon>Lachnospirales</taxon>
        <taxon>Cellulosilyticaceae</taxon>
        <taxon>Cellulosilyticum</taxon>
    </lineage>
</organism>
<dbReference type="EMBL" id="JAHLFQ010000078">
    <property type="protein sequence ID" value="MBU3803880.1"/>
    <property type="molecule type" value="Genomic_DNA"/>
</dbReference>
<evidence type="ECO:0000313" key="4">
    <source>
        <dbReference type="Proteomes" id="UP000824229"/>
    </source>
</evidence>
<name>A0A9E2KBM9_9FIRM</name>
<dbReference type="InterPro" id="IPR000983">
    <property type="entry name" value="Bac_GSPG_pilin"/>
</dbReference>
<dbReference type="GO" id="GO:0015628">
    <property type="term" value="P:protein secretion by the type II secretion system"/>
    <property type="evidence" value="ECO:0007669"/>
    <property type="project" value="InterPro"/>
</dbReference>
<keyword evidence="2" id="KW-0472">Membrane</keyword>
<evidence type="ECO:0008006" key="5">
    <source>
        <dbReference type="Google" id="ProtNLM"/>
    </source>
</evidence>
<proteinExistence type="predicted"/>
<dbReference type="PRINTS" id="PR00813">
    <property type="entry name" value="BCTERIALGSPG"/>
</dbReference>
<protein>
    <recommendedName>
        <fullName evidence="5">Prepilin-type N-terminal cleavage/methylation domain-containing protein</fullName>
    </recommendedName>
</protein>
<evidence type="ECO:0000256" key="2">
    <source>
        <dbReference type="SAM" id="Phobius"/>
    </source>
</evidence>
<reference evidence="3" key="1">
    <citation type="journal article" date="2021" name="PeerJ">
        <title>Extensive microbial diversity within the chicken gut microbiome revealed by metagenomics and culture.</title>
        <authorList>
            <person name="Gilroy R."/>
            <person name="Ravi A."/>
            <person name="Getino M."/>
            <person name="Pursley I."/>
            <person name="Horton D.L."/>
            <person name="Alikhan N.F."/>
            <person name="Baker D."/>
            <person name="Gharbi K."/>
            <person name="Hall N."/>
            <person name="Watson M."/>
            <person name="Adriaenssens E.M."/>
            <person name="Foster-Nyarko E."/>
            <person name="Jarju S."/>
            <person name="Secka A."/>
            <person name="Antonio M."/>
            <person name="Oren A."/>
            <person name="Chaudhuri R.R."/>
            <person name="La Ragione R."/>
            <person name="Hildebrand F."/>
            <person name="Pallen M.J."/>
        </authorList>
    </citation>
    <scope>NUCLEOTIDE SEQUENCE</scope>
    <source>
        <strain evidence="3">B5-657</strain>
    </source>
</reference>
<reference evidence="3" key="2">
    <citation type="submission" date="2021-04" db="EMBL/GenBank/DDBJ databases">
        <authorList>
            <person name="Gilroy R."/>
        </authorList>
    </citation>
    <scope>NUCLEOTIDE SEQUENCE</scope>
    <source>
        <strain evidence="3">B5-657</strain>
    </source>
</reference>
<dbReference type="Pfam" id="PF07963">
    <property type="entry name" value="N_methyl"/>
    <property type="match status" value="1"/>
</dbReference>
<keyword evidence="1" id="KW-0488">Methylation</keyword>
<dbReference type="GO" id="GO:0015627">
    <property type="term" value="C:type II protein secretion system complex"/>
    <property type="evidence" value="ECO:0007669"/>
    <property type="project" value="InterPro"/>
</dbReference>
<dbReference type="Gene3D" id="3.30.700.10">
    <property type="entry name" value="Glycoprotein, Type 4 Pilin"/>
    <property type="match status" value="1"/>
</dbReference>
<dbReference type="SUPFAM" id="SSF54523">
    <property type="entry name" value="Pili subunits"/>
    <property type="match status" value="1"/>
</dbReference>
<accession>A0A9E2KBM9</accession>
<dbReference type="Proteomes" id="UP000824229">
    <property type="component" value="Unassembled WGS sequence"/>
</dbReference>
<dbReference type="AlphaFoldDB" id="A0A9E2KBM9"/>
<sequence>MNHKEGNQKGFTMIELVGAVLLMGIMGSLIIPAFGNMVVKSKLSTDVSTVKTVKRLIDAYNAEGNIPAMTSGDSVTTIGENLFDAGYLESATINLQTKGKLEYTAATGSSASMLRLDVSGMDGNLVNLANKMIASDSDNENWIKTSE</sequence>
<keyword evidence="2" id="KW-1133">Transmembrane helix</keyword>
<keyword evidence="2" id="KW-0812">Transmembrane</keyword>
<gene>
    <name evidence="3" type="ORF">H9872_03890</name>
</gene>
<comment type="caution">
    <text evidence="3">The sequence shown here is derived from an EMBL/GenBank/DDBJ whole genome shotgun (WGS) entry which is preliminary data.</text>
</comment>
<evidence type="ECO:0000313" key="3">
    <source>
        <dbReference type="EMBL" id="MBU3803880.1"/>
    </source>
</evidence>
<dbReference type="InterPro" id="IPR045584">
    <property type="entry name" value="Pilin-like"/>
</dbReference>
<feature type="transmembrane region" description="Helical" evidence="2">
    <location>
        <begin position="12"/>
        <end position="34"/>
    </location>
</feature>
<evidence type="ECO:0000256" key="1">
    <source>
        <dbReference type="ARBA" id="ARBA00022481"/>
    </source>
</evidence>
<dbReference type="InterPro" id="IPR012902">
    <property type="entry name" value="N_methyl_site"/>
</dbReference>